<gene>
    <name evidence="1" type="ORF">OLEA9_A016366</name>
</gene>
<protein>
    <submittedName>
        <fullName evidence="1">Sterol 14-demethylase</fullName>
    </submittedName>
</protein>
<evidence type="ECO:0000313" key="1">
    <source>
        <dbReference type="EMBL" id="CAA3022703.1"/>
    </source>
</evidence>
<name>A0A8S0UUD0_OLEEU</name>
<dbReference type="Gramene" id="OE9A016366T1">
    <property type="protein sequence ID" value="OE9A016366C1"/>
    <property type="gene ID" value="OE9A016366"/>
</dbReference>
<reference evidence="1 2" key="1">
    <citation type="submission" date="2019-12" db="EMBL/GenBank/DDBJ databases">
        <authorList>
            <person name="Alioto T."/>
            <person name="Alioto T."/>
            <person name="Gomez Garrido J."/>
        </authorList>
    </citation>
    <scope>NUCLEOTIDE SEQUENCE [LARGE SCALE GENOMIC DNA]</scope>
</reference>
<sequence length="101" mass="11147">MQIQPRLTSEQELSIMLAALKDVILAPSSSPLPPWTRQTKAPAMPTAVAVIASEVAVFQGLVVMLREEYPKVGSVFTLKLLDRNITFFIVPKVNQFHSLNA</sequence>
<organism evidence="1 2">
    <name type="scientific">Olea europaea subsp. europaea</name>
    <dbReference type="NCBI Taxonomy" id="158383"/>
    <lineage>
        <taxon>Eukaryota</taxon>
        <taxon>Viridiplantae</taxon>
        <taxon>Streptophyta</taxon>
        <taxon>Embryophyta</taxon>
        <taxon>Tracheophyta</taxon>
        <taxon>Spermatophyta</taxon>
        <taxon>Magnoliopsida</taxon>
        <taxon>eudicotyledons</taxon>
        <taxon>Gunneridae</taxon>
        <taxon>Pentapetalae</taxon>
        <taxon>asterids</taxon>
        <taxon>lamiids</taxon>
        <taxon>Lamiales</taxon>
        <taxon>Oleaceae</taxon>
        <taxon>Oleeae</taxon>
        <taxon>Olea</taxon>
    </lineage>
</organism>
<accession>A0A8S0UUD0</accession>
<dbReference type="EMBL" id="CACTIH010009074">
    <property type="protein sequence ID" value="CAA3022703.1"/>
    <property type="molecule type" value="Genomic_DNA"/>
</dbReference>
<comment type="caution">
    <text evidence="1">The sequence shown here is derived from an EMBL/GenBank/DDBJ whole genome shotgun (WGS) entry which is preliminary data.</text>
</comment>
<evidence type="ECO:0000313" key="2">
    <source>
        <dbReference type="Proteomes" id="UP000594638"/>
    </source>
</evidence>
<dbReference type="OrthoDB" id="1699749at2759"/>
<keyword evidence="2" id="KW-1185">Reference proteome</keyword>
<dbReference type="Proteomes" id="UP000594638">
    <property type="component" value="Unassembled WGS sequence"/>
</dbReference>
<proteinExistence type="predicted"/>
<dbReference type="AlphaFoldDB" id="A0A8S0UUD0"/>